<dbReference type="InterPro" id="IPR036458">
    <property type="entry name" value="Na:dicarbo_symporter_sf"/>
</dbReference>
<evidence type="ECO:0000256" key="3">
    <source>
        <dbReference type="ARBA" id="ARBA00022692"/>
    </source>
</evidence>
<dbReference type="GO" id="GO:0005313">
    <property type="term" value="F:L-glutamate transmembrane transporter activity"/>
    <property type="evidence" value="ECO:0007669"/>
    <property type="project" value="TreeGrafter"/>
</dbReference>
<evidence type="ECO:0000256" key="4">
    <source>
        <dbReference type="ARBA" id="ARBA00022847"/>
    </source>
</evidence>
<name>A0A2G8JKA6_STIJA</name>
<evidence type="ECO:0000256" key="6">
    <source>
        <dbReference type="ARBA" id="ARBA00023136"/>
    </source>
</evidence>
<dbReference type="GO" id="GO:0015501">
    <property type="term" value="F:glutamate:sodium symporter activity"/>
    <property type="evidence" value="ECO:0007669"/>
    <property type="project" value="TreeGrafter"/>
</dbReference>
<dbReference type="InterPro" id="IPR050746">
    <property type="entry name" value="DAACS"/>
</dbReference>
<dbReference type="Proteomes" id="UP000230750">
    <property type="component" value="Unassembled WGS sequence"/>
</dbReference>
<evidence type="ECO:0000256" key="5">
    <source>
        <dbReference type="ARBA" id="ARBA00022989"/>
    </source>
</evidence>
<keyword evidence="7" id="KW-0325">Glycoprotein</keyword>
<dbReference type="PANTHER" id="PTHR11958">
    <property type="entry name" value="SODIUM/DICARBOXYLATE SYMPORTER-RELATED"/>
    <property type="match status" value="1"/>
</dbReference>
<keyword evidence="6 8" id="KW-0472">Membrane</keyword>
<feature type="transmembrane region" description="Helical" evidence="8">
    <location>
        <begin position="533"/>
        <end position="553"/>
    </location>
</feature>
<dbReference type="EMBL" id="MRZV01001724">
    <property type="protein sequence ID" value="PIK36184.1"/>
    <property type="molecule type" value="Genomic_DNA"/>
</dbReference>
<dbReference type="InterPro" id="IPR018107">
    <property type="entry name" value="Na-dicarboxylate_symporter_CS"/>
</dbReference>
<evidence type="ECO:0000313" key="10">
    <source>
        <dbReference type="Proteomes" id="UP000230750"/>
    </source>
</evidence>
<dbReference type="AlphaFoldDB" id="A0A2G8JKA6"/>
<feature type="transmembrane region" description="Helical" evidence="8">
    <location>
        <begin position="745"/>
        <end position="771"/>
    </location>
</feature>
<dbReference type="PRINTS" id="PR00173">
    <property type="entry name" value="EDTRNSPORT"/>
</dbReference>
<gene>
    <name evidence="9" type="ORF">BSL78_26983</name>
</gene>
<sequence>MSTLYESDDETSTSTASSAKSSRRCLNSETILLILLIASVIAGFLAGWLIGKNKDFTDDEIFYITFPGTIFMNMLKMMIVPLIVSSLISSLASLDSAMSGKLGVRAVAYYFITTVIAVILGITLVLTIQPGIRAGTVPTAPDEDNEDFNSAYAFMDIILNIFPPNIVEACFRTYKTNVYREVIPAESLTSSDLYNVTLLSGLTVSQSIALMNSKLRKMKNKATSFQGDLLEKDETLGDLNPFLSLMDENDQSASSFMLDIESTDPNSDLVSLQQLQINLQTNIKEFRTSITNFPSMLTSYELSIIQNSTRGVLQATVVMQNEMLILTEGLTTPYNDTLPADVAYPISNTMTSLDHVLYVLQPVDQSMIARQLNKQLMRVIEITGKALATDKSSDLHRSFNTMSALMMNVLIAALHGLDTQSALNLGHVTESMLQMSVDLMYLMDSENLLDTEALDVMNSLLDDVNSVLLDLSKLTNQPKTGGVDSLLQLENLFNDLDVILVDMTTVIKSSTDYVVWYNDNSTDTVNILYVGEFLYNMNILGLVSFSIAFGVVVGRQGDDGKLVLRFFSATNEAVMTLVGIIMWYGPIGVFFLILGSMIAVDNWADLLESLGLFMATVLSGLLIHGLIVLPLLYLIATRKNPYKYLAGVTQAMFTALGTSSSSATLPITTRCLEENNHINPTVTRFVLPLGATINMDGTGLYEAVAAIFVAQMNGIYLSFAEVITISITATFASIGAAGIPQAGLVTLVIVLTAVGLPTDDIALILAVDFILDRFRTMINVEGDSIGAGIVNKLSQDDLAKQDEEELNLTKLEGYQTAR</sequence>
<dbReference type="InterPro" id="IPR001991">
    <property type="entry name" value="Na-dicarboxylate_symporter"/>
</dbReference>
<comment type="caution">
    <text evidence="9">The sequence shown here is derived from an EMBL/GenBank/DDBJ whole genome shotgun (WGS) entry which is preliminary data.</text>
</comment>
<comment type="subcellular location">
    <subcellularLocation>
        <location evidence="1">Membrane</location>
        <topology evidence="1">Multi-pass membrane protein</topology>
    </subcellularLocation>
</comment>
<evidence type="ECO:0000256" key="7">
    <source>
        <dbReference type="ARBA" id="ARBA00023180"/>
    </source>
</evidence>
<organism evidence="9 10">
    <name type="scientific">Stichopus japonicus</name>
    <name type="common">Sea cucumber</name>
    <dbReference type="NCBI Taxonomy" id="307972"/>
    <lineage>
        <taxon>Eukaryota</taxon>
        <taxon>Metazoa</taxon>
        <taxon>Echinodermata</taxon>
        <taxon>Eleutherozoa</taxon>
        <taxon>Echinozoa</taxon>
        <taxon>Holothuroidea</taxon>
        <taxon>Aspidochirotacea</taxon>
        <taxon>Aspidochirotida</taxon>
        <taxon>Stichopodidae</taxon>
        <taxon>Apostichopus</taxon>
    </lineage>
</organism>
<keyword evidence="5 8" id="KW-1133">Transmembrane helix</keyword>
<dbReference type="OrthoDB" id="5877963at2759"/>
<evidence type="ECO:0000313" key="9">
    <source>
        <dbReference type="EMBL" id="PIK36184.1"/>
    </source>
</evidence>
<dbReference type="SUPFAM" id="SSF118215">
    <property type="entry name" value="Proton glutamate symport protein"/>
    <property type="match status" value="2"/>
</dbReference>
<dbReference type="Gene3D" id="1.10.3860.10">
    <property type="entry name" value="Sodium:dicarboxylate symporter"/>
    <property type="match status" value="2"/>
</dbReference>
<dbReference type="PROSITE" id="PS00714">
    <property type="entry name" value="NA_DICARBOXYL_SYMP_2"/>
    <property type="match status" value="1"/>
</dbReference>
<dbReference type="Pfam" id="PF00375">
    <property type="entry name" value="SDF"/>
    <property type="match status" value="2"/>
</dbReference>
<accession>A0A2G8JKA6</accession>
<reference evidence="9 10" key="1">
    <citation type="journal article" date="2017" name="PLoS Biol.">
        <title>The sea cucumber genome provides insights into morphological evolution and visceral regeneration.</title>
        <authorList>
            <person name="Zhang X."/>
            <person name="Sun L."/>
            <person name="Yuan J."/>
            <person name="Sun Y."/>
            <person name="Gao Y."/>
            <person name="Zhang L."/>
            <person name="Li S."/>
            <person name="Dai H."/>
            <person name="Hamel J.F."/>
            <person name="Liu C."/>
            <person name="Yu Y."/>
            <person name="Liu S."/>
            <person name="Lin W."/>
            <person name="Guo K."/>
            <person name="Jin S."/>
            <person name="Xu P."/>
            <person name="Storey K.B."/>
            <person name="Huan P."/>
            <person name="Zhang T."/>
            <person name="Zhou Y."/>
            <person name="Zhang J."/>
            <person name="Lin C."/>
            <person name="Li X."/>
            <person name="Xing L."/>
            <person name="Huo D."/>
            <person name="Sun M."/>
            <person name="Wang L."/>
            <person name="Mercier A."/>
            <person name="Li F."/>
            <person name="Yang H."/>
            <person name="Xiang J."/>
        </authorList>
    </citation>
    <scope>NUCLEOTIDE SEQUENCE [LARGE SCALE GENOMIC DNA]</scope>
    <source>
        <strain evidence="9">Shaxun</strain>
        <tissue evidence="9">Muscle</tissue>
    </source>
</reference>
<keyword evidence="4" id="KW-0769">Symport</keyword>
<evidence type="ECO:0000256" key="8">
    <source>
        <dbReference type="SAM" id="Phobius"/>
    </source>
</evidence>
<evidence type="ECO:0000256" key="1">
    <source>
        <dbReference type="ARBA" id="ARBA00004141"/>
    </source>
</evidence>
<dbReference type="GO" id="GO:0005886">
    <property type="term" value="C:plasma membrane"/>
    <property type="evidence" value="ECO:0007669"/>
    <property type="project" value="TreeGrafter"/>
</dbReference>
<keyword evidence="3 8" id="KW-0812">Transmembrane</keyword>
<dbReference type="PANTHER" id="PTHR11958:SF63">
    <property type="entry name" value="AMINO ACID TRANSPORTER"/>
    <property type="match status" value="1"/>
</dbReference>
<evidence type="ECO:0000256" key="2">
    <source>
        <dbReference type="ARBA" id="ARBA00022448"/>
    </source>
</evidence>
<feature type="transmembrane region" description="Helical" evidence="8">
    <location>
        <begin position="106"/>
        <end position="128"/>
    </location>
</feature>
<feature type="transmembrane region" description="Helical" evidence="8">
    <location>
        <begin position="574"/>
        <end position="600"/>
    </location>
</feature>
<feature type="transmembrane region" description="Helical" evidence="8">
    <location>
        <begin position="612"/>
        <end position="635"/>
    </location>
</feature>
<feature type="transmembrane region" description="Helical" evidence="8">
    <location>
        <begin position="70"/>
        <end position="94"/>
    </location>
</feature>
<keyword evidence="10" id="KW-1185">Reference proteome</keyword>
<dbReference type="STRING" id="307972.A0A2G8JKA6"/>
<keyword evidence="2" id="KW-0813">Transport</keyword>
<feature type="transmembrane region" description="Helical" evidence="8">
    <location>
        <begin position="715"/>
        <end position="739"/>
    </location>
</feature>
<protein>
    <submittedName>
        <fullName evidence="9">Putative excitatory amino acid transporter 3</fullName>
    </submittedName>
</protein>
<feature type="transmembrane region" description="Helical" evidence="8">
    <location>
        <begin position="30"/>
        <end position="50"/>
    </location>
</feature>
<dbReference type="GO" id="GO:0015175">
    <property type="term" value="F:neutral L-amino acid transmembrane transporter activity"/>
    <property type="evidence" value="ECO:0007669"/>
    <property type="project" value="TreeGrafter"/>
</dbReference>
<proteinExistence type="predicted"/>